<reference evidence="13 14" key="1">
    <citation type="submission" date="2016-09" db="EMBL/GenBank/DDBJ databases">
        <authorList>
            <person name="Capua I."/>
            <person name="De Benedictis P."/>
            <person name="Joannis T."/>
            <person name="Lombin L.H."/>
            <person name="Cattoli G."/>
        </authorList>
    </citation>
    <scope>NUCLEOTIDE SEQUENCE [LARGE SCALE GENOMIC DNA]</scope>
    <source>
        <strain evidence="13 14">A7P-90m</strain>
    </source>
</reference>
<sequence>MQHLRHTIGILVFMGFFHFGFAQDSVQDTSVHSGKKFLPGEFIMEHIGDAYSWHITSIGETELSIPLPVILYSKHTGFHVFMSSKLHKSSYHNFSIPSDGKYKGKIVESVAQLDGSVLTIRPIDISITKVVLSVFMTVGFMIWIFLSVARTYVRNPDKAPSGVQNLFEPMILFVRDDIALPSIGENRYRQYMPFLLTIFFFIWFVNMLGLIPIFPGGANVTGNIAITIVLALFTFVITMFSTNKHYWVEVFNNPEIPWWLKLPIPIVPIVEFSGVFTKPFVLMIRLFANILAGHMVATVFFSLIFIFGNLSVTAGYGFSILTILFTVFMSLLEVLVAFIQAYVFTMLSAIYFGMAKVEAHHTQQAH</sequence>
<accession>A0A1G6H0W6</accession>
<evidence type="ECO:0000256" key="5">
    <source>
        <dbReference type="ARBA" id="ARBA00022692"/>
    </source>
</evidence>
<keyword evidence="14" id="KW-1185">Reference proteome</keyword>
<dbReference type="RefSeq" id="WP_125869740.1">
    <property type="nucleotide sequence ID" value="NZ_FMYP01000005.1"/>
</dbReference>
<dbReference type="OrthoDB" id="9809130at2"/>
<evidence type="ECO:0000313" key="13">
    <source>
        <dbReference type="EMBL" id="SDB87036.1"/>
    </source>
</evidence>
<comment type="function">
    <text evidence="11 12">Key component of the proton channel; it plays a direct role in the translocation of protons across the membrane.</text>
</comment>
<dbReference type="PANTHER" id="PTHR11410:SF0">
    <property type="entry name" value="ATP SYNTHASE SUBUNIT A"/>
    <property type="match status" value="1"/>
</dbReference>
<dbReference type="Gene3D" id="1.20.120.220">
    <property type="entry name" value="ATP synthase, F0 complex, subunit A"/>
    <property type="match status" value="1"/>
</dbReference>
<gene>
    <name evidence="11" type="primary">atpB</name>
    <name evidence="13" type="ORF">SAMN05216323_100539</name>
</gene>
<keyword evidence="11" id="KW-1003">Cell membrane</keyword>
<dbReference type="HAMAP" id="MF_01393">
    <property type="entry name" value="ATP_synth_a_bact"/>
    <property type="match status" value="1"/>
</dbReference>
<dbReference type="STRING" id="1640674.SAMN05216323_100539"/>
<dbReference type="SUPFAM" id="SSF81336">
    <property type="entry name" value="F1F0 ATP synthase subunit A"/>
    <property type="match status" value="1"/>
</dbReference>
<keyword evidence="10 11" id="KW-0066">ATP synthesis</keyword>
<dbReference type="GO" id="GO:0045259">
    <property type="term" value="C:proton-transporting ATP synthase complex"/>
    <property type="evidence" value="ECO:0007669"/>
    <property type="project" value="UniProtKB-KW"/>
</dbReference>
<protein>
    <recommendedName>
        <fullName evidence="11 12">ATP synthase subunit a</fullName>
    </recommendedName>
    <alternativeName>
        <fullName evidence="11">ATP synthase F0 sector subunit a</fullName>
    </alternativeName>
    <alternativeName>
        <fullName evidence="11">F-ATPase subunit 6</fullName>
    </alternativeName>
</protein>
<evidence type="ECO:0000256" key="12">
    <source>
        <dbReference type="RuleBase" id="RU000483"/>
    </source>
</evidence>
<dbReference type="InterPro" id="IPR000568">
    <property type="entry name" value="ATP_synth_F0_asu"/>
</dbReference>
<dbReference type="CDD" id="cd00310">
    <property type="entry name" value="ATP-synt_Fo_a_6"/>
    <property type="match status" value="1"/>
</dbReference>
<dbReference type="GO" id="GO:0005886">
    <property type="term" value="C:plasma membrane"/>
    <property type="evidence" value="ECO:0007669"/>
    <property type="project" value="UniProtKB-SubCell"/>
</dbReference>
<dbReference type="PRINTS" id="PR00123">
    <property type="entry name" value="ATPASEA"/>
</dbReference>
<evidence type="ECO:0000256" key="1">
    <source>
        <dbReference type="ARBA" id="ARBA00004141"/>
    </source>
</evidence>
<dbReference type="AlphaFoldDB" id="A0A1G6H0W6"/>
<feature type="transmembrane region" description="Helical" evidence="11">
    <location>
        <begin position="130"/>
        <end position="149"/>
    </location>
</feature>
<keyword evidence="3 11" id="KW-0813">Transport</keyword>
<evidence type="ECO:0000256" key="2">
    <source>
        <dbReference type="ARBA" id="ARBA00006810"/>
    </source>
</evidence>
<organism evidence="13 14">
    <name type="scientific">Williamwhitmania taraxaci</name>
    <dbReference type="NCBI Taxonomy" id="1640674"/>
    <lineage>
        <taxon>Bacteria</taxon>
        <taxon>Pseudomonadati</taxon>
        <taxon>Bacteroidota</taxon>
        <taxon>Bacteroidia</taxon>
        <taxon>Bacteroidales</taxon>
        <taxon>Williamwhitmaniaceae</taxon>
        <taxon>Williamwhitmania</taxon>
    </lineage>
</organism>
<keyword evidence="7 11" id="KW-1133">Transmembrane helix</keyword>
<evidence type="ECO:0000256" key="4">
    <source>
        <dbReference type="ARBA" id="ARBA00022547"/>
    </source>
</evidence>
<keyword evidence="5 11" id="KW-0812">Transmembrane</keyword>
<keyword evidence="8 11" id="KW-0406">Ion transport</keyword>
<keyword evidence="6 11" id="KW-0375">Hydrogen ion transport</keyword>
<keyword evidence="4 11" id="KW-0138">CF(0)</keyword>
<feature type="transmembrane region" description="Helical" evidence="11">
    <location>
        <begin position="286"/>
        <end position="308"/>
    </location>
</feature>
<feature type="transmembrane region" description="Helical" evidence="11">
    <location>
        <begin position="220"/>
        <end position="240"/>
    </location>
</feature>
<dbReference type="InterPro" id="IPR035908">
    <property type="entry name" value="F0_ATP_A_sf"/>
</dbReference>
<evidence type="ECO:0000256" key="8">
    <source>
        <dbReference type="ARBA" id="ARBA00023065"/>
    </source>
</evidence>
<evidence type="ECO:0000313" key="14">
    <source>
        <dbReference type="Proteomes" id="UP000199452"/>
    </source>
</evidence>
<keyword evidence="9 11" id="KW-0472">Membrane</keyword>
<dbReference type="Pfam" id="PF00119">
    <property type="entry name" value="ATP-synt_A"/>
    <property type="match status" value="1"/>
</dbReference>
<evidence type="ECO:0000256" key="10">
    <source>
        <dbReference type="ARBA" id="ARBA00023310"/>
    </source>
</evidence>
<evidence type="ECO:0000256" key="3">
    <source>
        <dbReference type="ARBA" id="ARBA00022448"/>
    </source>
</evidence>
<dbReference type="EMBL" id="FMYP01000005">
    <property type="protein sequence ID" value="SDB87036.1"/>
    <property type="molecule type" value="Genomic_DNA"/>
</dbReference>
<name>A0A1G6H0W6_9BACT</name>
<dbReference type="GO" id="GO:0046933">
    <property type="term" value="F:proton-transporting ATP synthase activity, rotational mechanism"/>
    <property type="evidence" value="ECO:0007669"/>
    <property type="project" value="UniProtKB-UniRule"/>
</dbReference>
<evidence type="ECO:0000256" key="6">
    <source>
        <dbReference type="ARBA" id="ARBA00022781"/>
    </source>
</evidence>
<feature type="transmembrane region" description="Helical" evidence="11">
    <location>
        <begin position="320"/>
        <end position="344"/>
    </location>
</feature>
<dbReference type="Proteomes" id="UP000199452">
    <property type="component" value="Unassembled WGS sequence"/>
</dbReference>
<evidence type="ECO:0000256" key="9">
    <source>
        <dbReference type="ARBA" id="ARBA00023136"/>
    </source>
</evidence>
<evidence type="ECO:0000256" key="7">
    <source>
        <dbReference type="ARBA" id="ARBA00022989"/>
    </source>
</evidence>
<dbReference type="PANTHER" id="PTHR11410">
    <property type="entry name" value="ATP SYNTHASE SUBUNIT A"/>
    <property type="match status" value="1"/>
</dbReference>
<comment type="subcellular location">
    <subcellularLocation>
        <location evidence="11 12">Cell membrane</location>
        <topology evidence="11 12">Multi-pass membrane protein</topology>
    </subcellularLocation>
    <subcellularLocation>
        <location evidence="1">Membrane</location>
        <topology evidence="1">Multi-pass membrane protein</topology>
    </subcellularLocation>
</comment>
<comment type="similarity">
    <text evidence="2 11 12">Belongs to the ATPase A chain family.</text>
</comment>
<dbReference type="InterPro" id="IPR045083">
    <property type="entry name" value="ATP_synth_F0_asu_bact/mt"/>
</dbReference>
<dbReference type="NCBIfam" id="TIGR01131">
    <property type="entry name" value="ATP_synt_6_or_A"/>
    <property type="match status" value="1"/>
</dbReference>
<proteinExistence type="inferred from homology"/>
<feature type="transmembrane region" description="Helical" evidence="11">
    <location>
        <begin position="194"/>
        <end position="214"/>
    </location>
</feature>
<evidence type="ECO:0000256" key="11">
    <source>
        <dbReference type="HAMAP-Rule" id="MF_01393"/>
    </source>
</evidence>